<dbReference type="Proteomes" id="UP000050297">
    <property type="component" value="Unassembled WGS sequence"/>
</dbReference>
<protein>
    <submittedName>
        <fullName evidence="3">Uncharacterized protein</fullName>
    </submittedName>
</protein>
<evidence type="ECO:0000313" key="3">
    <source>
        <dbReference type="EMBL" id="KPW26559.1"/>
    </source>
</evidence>
<accession>A0A0P9IKJ5</accession>
<feature type="transmembrane region" description="Helical" evidence="2">
    <location>
        <begin position="104"/>
        <end position="121"/>
    </location>
</feature>
<feature type="region of interest" description="Disordered" evidence="1">
    <location>
        <begin position="1"/>
        <end position="36"/>
    </location>
</feature>
<dbReference type="AlphaFoldDB" id="A0A0P9IKJ5"/>
<feature type="compositionally biased region" description="Polar residues" evidence="1">
    <location>
        <begin position="23"/>
        <end position="35"/>
    </location>
</feature>
<proteinExistence type="predicted"/>
<sequence length="123" mass="13107">MTSGEGEDEARRIGSLVIDPTAESASPQVNGSGNDENAFFANGKEHFHLQHNQQNLGWLGKFWGSTSSAAPTNIAGFVIGVSALLVVGSFFVTETPELNEARKWLYGITTSALGFVFGSATRK</sequence>
<evidence type="ECO:0000256" key="1">
    <source>
        <dbReference type="SAM" id="MobiDB-lite"/>
    </source>
</evidence>
<gene>
    <name evidence="3" type="ORF">ALO91_103040</name>
</gene>
<reference evidence="3 4" key="1">
    <citation type="submission" date="2015-09" db="EMBL/GenBank/DDBJ databases">
        <title>Genome announcement of multiple Pseudomonas syringae strains.</title>
        <authorList>
            <person name="Thakur S."/>
            <person name="Wang P.W."/>
            <person name="Gong Y."/>
            <person name="Weir B.S."/>
            <person name="Guttman D.S."/>
        </authorList>
    </citation>
    <scope>NUCLEOTIDE SEQUENCE [LARGE SCALE GENOMIC DNA]</scope>
    <source>
        <strain evidence="3 4">ICMP2802</strain>
    </source>
</reference>
<dbReference type="EMBL" id="LJPM01000041">
    <property type="protein sequence ID" value="KPW26559.1"/>
    <property type="molecule type" value="Genomic_DNA"/>
</dbReference>
<keyword evidence="2" id="KW-0812">Transmembrane</keyword>
<comment type="caution">
    <text evidence="3">The sequence shown here is derived from an EMBL/GenBank/DDBJ whole genome shotgun (WGS) entry which is preliminary data.</text>
</comment>
<organism evidence="3 4">
    <name type="scientific">Pseudomonas syringae pv. aceris</name>
    <dbReference type="NCBI Taxonomy" id="199198"/>
    <lineage>
        <taxon>Bacteria</taxon>
        <taxon>Pseudomonadati</taxon>
        <taxon>Pseudomonadota</taxon>
        <taxon>Gammaproteobacteria</taxon>
        <taxon>Pseudomonadales</taxon>
        <taxon>Pseudomonadaceae</taxon>
        <taxon>Pseudomonas</taxon>
        <taxon>Pseudomonas syringae</taxon>
    </lineage>
</organism>
<feature type="transmembrane region" description="Helical" evidence="2">
    <location>
        <begin position="74"/>
        <end position="92"/>
    </location>
</feature>
<keyword evidence="2" id="KW-1133">Transmembrane helix</keyword>
<evidence type="ECO:0000256" key="2">
    <source>
        <dbReference type="SAM" id="Phobius"/>
    </source>
</evidence>
<dbReference type="PATRIC" id="fig|199198.5.peg.2231"/>
<name>A0A0P9IKJ5_PSESX</name>
<keyword evidence="2" id="KW-0472">Membrane</keyword>
<evidence type="ECO:0000313" key="4">
    <source>
        <dbReference type="Proteomes" id="UP000050297"/>
    </source>
</evidence>